<dbReference type="PANTHER" id="PTHR33169:SF14">
    <property type="entry name" value="TRANSCRIPTIONAL REGULATOR RV3488"/>
    <property type="match status" value="1"/>
</dbReference>
<name>A0ABS4GNK7_9BACL</name>
<evidence type="ECO:0000313" key="2">
    <source>
        <dbReference type="EMBL" id="MBP1931862.1"/>
    </source>
</evidence>
<dbReference type="InterPro" id="IPR036388">
    <property type="entry name" value="WH-like_DNA-bd_sf"/>
</dbReference>
<protein>
    <submittedName>
        <fullName evidence="2">DNA-binding PadR family transcriptional regulator</fullName>
    </submittedName>
</protein>
<proteinExistence type="predicted"/>
<accession>A0ABS4GNK7</accession>
<dbReference type="GO" id="GO:0003677">
    <property type="term" value="F:DNA binding"/>
    <property type="evidence" value="ECO:0007669"/>
    <property type="project" value="UniProtKB-KW"/>
</dbReference>
<evidence type="ECO:0000313" key="3">
    <source>
        <dbReference type="Proteomes" id="UP001519343"/>
    </source>
</evidence>
<dbReference type="SUPFAM" id="SSF46785">
    <property type="entry name" value="Winged helix' DNA-binding domain"/>
    <property type="match status" value="2"/>
</dbReference>
<keyword evidence="3" id="KW-1185">Reference proteome</keyword>
<dbReference type="InterPro" id="IPR036390">
    <property type="entry name" value="WH_DNA-bd_sf"/>
</dbReference>
<dbReference type="PANTHER" id="PTHR33169">
    <property type="entry name" value="PADR-FAMILY TRANSCRIPTIONAL REGULATOR"/>
    <property type="match status" value="1"/>
</dbReference>
<evidence type="ECO:0000259" key="1">
    <source>
        <dbReference type="Pfam" id="PF03551"/>
    </source>
</evidence>
<keyword evidence="2" id="KW-0238">DNA-binding</keyword>
<dbReference type="Proteomes" id="UP001519343">
    <property type="component" value="Unassembled WGS sequence"/>
</dbReference>
<gene>
    <name evidence="2" type="ORF">J2Z37_001863</name>
</gene>
<comment type="caution">
    <text evidence="2">The sequence shown here is derived from an EMBL/GenBank/DDBJ whole genome shotgun (WGS) entry which is preliminary data.</text>
</comment>
<reference evidence="2 3" key="1">
    <citation type="submission" date="2021-03" db="EMBL/GenBank/DDBJ databases">
        <title>Genomic Encyclopedia of Type Strains, Phase IV (KMG-IV): sequencing the most valuable type-strain genomes for metagenomic binning, comparative biology and taxonomic classification.</title>
        <authorList>
            <person name="Goeker M."/>
        </authorList>
    </citation>
    <scope>NUCLEOTIDE SEQUENCE [LARGE SCALE GENOMIC DNA]</scope>
    <source>
        <strain evidence="2 3">DSM 24738</strain>
    </source>
</reference>
<dbReference type="RefSeq" id="WP_209809942.1">
    <property type="nucleotide sequence ID" value="NZ_JAGGKT010000004.1"/>
</dbReference>
<dbReference type="Pfam" id="PF03551">
    <property type="entry name" value="PadR"/>
    <property type="match status" value="1"/>
</dbReference>
<sequence length="246" mass="29136">MIEEKESKIIHLGLSHKEIFTLSVLQILDQQVEYGINIFRKIQEGLDGKRVSRSHFYATLEEMIKQGLIQEAPSADKRKKVFAITEEGRKKREWYRDSFLEQFSAIAHLADIFLHDITRTGTKPKVIELTLEHQKFFSKIIYVRRLVEYILLKKLIRQDVIIPSKILDQSLYQYGWQPAKTYFYEVLWDMEKKLWVSGEWEGERRTNRLYRLEPKGQEIFSEIEAAVLHSTRTVRSFVLSVINLLS</sequence>
<dbReference type="EMBL" id="JAGGKT010000004">
    <property type="protein sequence ID" value="MBP1931862.1"/>
    <property type="molecule type" value="Genomic_DNA"/>
</dbReference>
<dbReference type="InterPro" id="IPR052509">
    <property type="entry name" value="Metal_resp_DNA-bind_regulator"/>
</dbReference>
<organism evidence="2 3">
    <name type="scientific">Ammoniphilus resinae</name>
    <dbReference type="NCBI Taxonomy" id="861532"/>
    <lineage>
        <taxon>Bacteria</taxon>
        <taxon>Bacillati</taxon>
        <taxon>Bacillota</taxon>
        <taxon>Bacilli</taxon>
        <taxon>Bacillales</taxon>
        <taxon>Paenibacillaceae</taxon>
        <taxon>Aneurinibacillus group</taxon>
        <taxon>Ammoniphilus</taxon>
    </lineage>
</organism>
<feature type="domain" description="Transcription regulator PadR N-terminal" evidence="1">
    <location>
        <begin position="24"/>
        <end position="92"/>
    </location>
</feature>
<dbReference type="InterPro" id="IPR005149">
    <property type="entry name" value="Tscrpt_reg_PadR_N"/>
</dbReference>
<dbReference type="Gene3D" id="1.10.10.10">
    <property type="entry name" value="Winged helix-like DNA-binding domain superfamily/Winged helix DNA-binding domain"/>
    <property type="match status" value="2"/>
</dbReference>